<feature type="non-terminal residue" evidence="1">
    <location>
        <position position="1"/>
    </location>
</feature>
<sequence length="105" mass="12447">LPGNGVCEVYGTLARSFEFLNKLELQKALKNKYKKQCVNEIINNNYCECNSNYILYRLAFERGPGKYEQYHKQLIVLKVTVKIEYLEQWLKDKADNKENDFCELK</sequence>
<accession>A0ACA9NR17</accession>
<evidence type="ECO:0000313" key="2">
    <source>
        <dbReference type="Proteomes" id="UP000789366"/>
    </source>
</evidence>
<dbReference type="Proteomes" id="UP000789366">
    <property type="component" value="Unassembled WGS sequence"/>
</dbReference>
<feature type="non-terminal residue" evidence="1">
    <location>
        <position position="105"/>
    </location>
</feature>
<dbReference type="EMBL" id="CAJVPW010015639">
    <property type="protein sequence ID" value="CAG8663500.1"/>
    <property type="molecule type" value="Genomic_DNA"/>
</dbReference>
<reference evidence="1" key="1">
    <citation type="submission" date="2021-06" db="EMBL/GenBank/DDBJ databases">
        <authorList>
            <person name="Kallberg Y."/>
            <person name="Tangrot J."/>
            <person name="Rosling A."/>
        </authorList>
    </citation>
    <scope>NUCLEOTIDE SEQUENCE</scope>
    <source>
        <strain evidence="1">28 12/20/2015</strain>
    </source>
</reference>
<gene>
    <name evidence="1" type="ORF">SPELUC_LOCUS9363</name>
</gene>
<keyword evidence="2" id="KW-1185">Reference proteome</keyword>
<proteinExistence type="predicted"/>
<comment type="caution">
    <text evidence="1">The sequence shown here is derived from an EMBL/GenBank/DDBJ whole genome shotgun (WGS) entry which is preliminary data.</text>
</comment>
<organism evidence="1 2">
    <name type="scientific">Cetraspora pellucida</name>
    <dbReference type="NCBI Taxonomy" id="1433469"/>
    <lineage>
        <taxon>Eukaryota</taxon>
        <taxon>Fungi</taxon>
        <taxon>Fungi incertae sedis</taxon>
        <taxon>Mucoromycota</taxon>
        <taxon>Glomeromycotina</taxon>
        <taxon>Glomeromycetes</taxon>
        <taxon>Diversisporales</taxon>
        <taxon>Gigasporaceae</taxon>
        <taxon>Cetraspora</taxon>
    </lineage>
</organism>
<protein>
    <submittedName>
        <fullName evidence="1">11805_t:CDS:1</fullName>
    </submittedName>
</protein>
<evidence type="ECO:0000313" key="1">
    <source>
        <dbReference type="EMBL" id="CAG8663500.1"/>
    </source>
</evidence>
<name>A0ACA9NR17_9GLOM</name>